<comment type="caution">
    <text evidence="9">The sequence shown here is derived from an EMBL/GenBank/DDBJ whole genome shotgun (WGS) entry which is preliminary data.</text>
</comment>
<organism evidence="9 10">
    <name type="scientific">Rhodohalobacter barkolensis</name>
    <dbReference type="NCBI Taxonomy" id="2053187"/>
    <lineage>
        <taxon>Bacteria</taxon>
        <taxon>Pseudomonadati</taxon>
        <taxon>Balneolota</taxon>
        <taxon>Balneolia</taxon>
        <taxon>Balneolales</taxon>
        <taxon>Balneolaceae</taxon>
        <taxon>Rhodohalobacter</taxon>
    </lineage>
</organism>
<keyword evidence="3 6" id="KW-0732">Signal</keyword>
<gene>
    <name evidence="9" type="ORF">CWD77_13505</name>
</gene>
<comment type="subcellular location">
    <subcellularLocation>
        <location evidence="1">Cell outer membrane</location>
    </subcellularLocation>
</comment>
<dbReference type="InterPro" id="IPR012944">
    <property type="entry name" value="SusD_RagB_dom"/>
</dbReference>
<reference evidence="9 10" key="1">
    <citation type="submission" date="2017-11" db="EMBL/GenBank/DDBJ databases">
        <title>Rhodohalobacter 15182 sp. nov., isolated from a salt lake.</title>
        <authorList>
            <person name="Han S."/>
        </authorList>
    </citation>
    <scope>NUCLEOTIDE SEQUENCE [LARGE SCALE GENOMIC DNA]</scope>
    <source>
        <strain evidence="9 10">15182</strain>
    </source>
</reference>
<dbReference type="Gene3D" id="1.25.40.900">
    <property type="match status" value="1"/>
</dbReference>
<evidence type="ECO:0000256" key="1">
    <source>
        <dbReference type="ARBA" id="ARBA00004442"/>
    </source>
</evidence>
<evidence type="ECO:0008006" key="11">
    <source>
        <dbReference type="Google" id="ProtNLM"/>
    </source>
</evidence>
<accession>A0A2N0VFA2</accession>
<dbReference type="Pfam" id="PF14322">
    <property type="entry name" value="SusD-like_3"/>
    <property type="match status" value="1"/>
</dbReference>
<evidence type="ECO:0000256" key="6">
    <source>
        <dbReference type="SAM" id="SignalP"/>
    </source>
</evidence>
<feature type="signal peptide" evidence="6">
    <location>
        <begin position="1"/>
        <end position="19"/>
    </location>
</feature>
<keyword evidence="10" id="KW-1185">Reference proteome</keyword>
<dbReference type="RefSeq" id="WP_101074113.1">
    <property type="nucleotide sequence ID" value="NZ_PISP01000005.1"/>
</dbReference>
<feature type="domain" description="RagB/SusD" evidence="7">
    <location>
        <begin position="333"/>
        <end position="461"/>
    </location>
</feature>
<dbReference type="InterPro" id="IPR033985">
    <property type="entry name" value="SusD-like_N"/>
</dbReference>
<dbReference type="Pfam" id="PF07980">
    <property type="entry name" value="SusD_RagB"/>
    <property type="match status" value="1"/>
</dbReference>
<dbReference type="InterPro" id="IPR011990">
    <property type="entry name" value="TPR-like_helical_dom_sf"/>
</dbReference>
<protein>
    <recommendedName>
        <fullName evidence="11">RagB/SusD family nutrient uptake outer membrane protein</fullName>
    </recommendedName>
</protein>
<evidence type="ECO:0000256" key="3">
    <source>
        <dbReference type="ARBA" id="ARBA00022729"/>
    </source>
</evidence>
<keyword evidence="4" id="KW-0472">Membrane</keyword>
<dbReference type="Proteomes" id="UP000233398">
    <property type="component" value="Unassembled WGS sequence"/>
</dbReference>
<comment type="similarity">
    <text evidence="2">Belongs to the SusD family.</text>
</comment>
<feature type="chain" id="PRO_5014618634" description="RagB/SusD family nutrient uptake outer membrane protein" evidence="6">
    <location>
        <begin position="20"/>
        <end position="462"/>
    </location>
</feature>
<evidence type="ECO:0000256" key="4">
    <source>
        <dbReference type="ARBA" id="ARBA00023136"/>
    </source>
</evidence>
<dbReference type="PROSITE" id="PS51257">
    <property type="entry name" value="PROKAR_LIPOPROTEIN"/>
    <property type="match status" value="1"/>
</dbReference>
<dbReference type="OrthoDB" id="630434at2"/>
<dbReference type="GO" id="GO:0009279">
    <property type="term" value="C:cell outer membrane"/>
    <property type="evidence" value="ECO:0007669"/>
    <property type="project" value="UniProtKB-SubCell"/>
</dbReference>
<feature type="domain" description="SusD-like N-terminal" evidence="8">
    <location>
        <begin position="23"/>
        <end position="231"/>
    </location>
</feature>
<dbReference type="Gene3D" id="2.20.20.130">
    <property type="match status" value="1"/>
</dbReference>
<sequence length="462" mass="50983">MRKLSKYILALLIAAGVFTGCDDFLSPSVDQNVPTETAVESVSDLEAVVYGVYDDLNRVELYGRDFYVSGDVMSDNAWSNANSGRFVGQDQFNFTTNSGYALGVWDVFYEAIAGANMAIQSDLESDADVDHFKGQAYALRAFSHFNLLQAFGQQYVDAGDPADGVPYSVEYRTAAEADGDYLLPEREAIANVLANIEDDLETAVDLIDPSRVDVVEMNYWAVRALQTRFYLYTGQDDLVVEIAEDIINNSGSEITSAEDLVADWESGSGPNSLFELAFTNTDRLGTDNISRIYRDTNYGDVEASDDLISSHAADDVRLDLYSSDGDTHRMVSKYSDELGSDNVRVIRFAEVVLNYAEALANGEPGEMTATEALNMLADERYENGSPYTAATVDDVLLERRLELAMEGHRLYDLMRTEQDIVPGDGSSARGETINYGDYRLALPIPENEIRANSAMTQNEGYN</sequence>
<evidence type="ECO:0000256" key="2">
    <source>
        <dbReference type="ARBA" id="ARBA00006275"/>
    </source>
</evidence>
<evidence type="ECO:0000259" key="7">
    <source>
        <dbReference type="Pfam" id="PF07980"/>
    </source>
</evidence>
<evidence type="ECO:0000313" key="9">
    <source>
        <dbReference type="EMBL" id="PKD42862.1"/>
    </source>
</evidence>
<keyword evidence="5" id="KW-0998">Cell outer membrane</keyword>
<dbReference type="SUPFAM" id="SSF48452">
    <property type="entry name" value="TPR-like"/>
    <property type="match status" value="1"/>
</dbReference>
<dbReference type="EMBL" id="PISP01000005">
    <property type="protein sequence ID" value="PKD42862.1"/>
    <property type="molecule type" value="Genomic_DNA"/>
</dbReference>
<evidence type="ECO:0000256" key="5">
    <source>
        <dbReference type="ARBA" id="ARBA00023237"/>
    </source>
</evidence>
<evidence type="ECO:0000313" key="10">
    <source>
        <dbReference type="Proteomes" id="UP000233398"/>
    </source>
</evidence>
<dbReference type="Gene3D" id="1.25.40.390">
    <property type="match status" value="1"/>
</dbReference>
<name>A0A2N0VFA2_9BACT</name>
<proteinExistence type="inferred from homology"/>
<dbReference type="AlphaFoldDB" id="A0A2N0VFA2"/>
<evidence type="ECO:0000259" key="8">
    <source>
        <dbReference type="Pfam" id="PF14322"/>
    </source>
</evidence>